<evidence type="ECO:0008006" key="9">
    <source>
        <dbReference type="Google" id="ProtNLM"/>
    </source>
</evidence>
<keyword evidence="8" id="KW-1185">Reference proteome</keyword>
<dbReference type="GO" id="GO:0004601">
    <property type="term" value="F:peroxidase activity"/>
    <property type="evidence" value="ECO:0007669"/>
    <property type="project" value="InterPro"/>
</dbReference>
<sequence length="777" mass="87358">MSFLQLVFVGLLMIHDGKLNKPNCAQPPYYPRGRTPNYPGEPPYYPGGQTPANNGNPPAIDNSVIRQCVNEAKTIVNYAYKKTRENLKRCLKDKAVTMRDVMNYANQAKGKTRDAARAADCLEVSLQLLGKKIRPVQQVSANITDLLKKEQWDLISELTGCKPVLIPKDCKKSPFRTITGMCNNRRNPSFGAANRAFRRVMPASYEDGKSVPVGWTRGKRVNGYLLPGARDISNHICKIIKNNIVLDKKWTLMFMQFGQQIDHDLTQSVSSPTQSPFLVDSVNCQTSCLQKDPCFPIPIPKDDSQFKNQSDCLPVTRTAAACNLECDTRQQINGLTSYIDGSFIYGSDPQTALMLRNMTSNLGLLNVNPHFRDGNLPYLPFNPAAEDACSTKKGTDTFKCFKAGDSRASEQPGITCTQTLFLREHNRVATELHKLNPSWSGDILYEVTRKIVAACFQHIVYDHWLPILLGPKMHEVIPPNNCYDECTDATVSNSFTIGFRVMHTLIRDYIYRYDSNYKPLPPQPIHKTFFSPGEILRKGGCDPLIRGLIFTPAKEKLADQLMTSNLREHLFENVGRIPNDLCGLNVQRSRDHGLPDYCTWRRHYNLSVPTNVYELGKLMDNEEVAQKFVKLYKSINNIDLWPAAVSEKAVPGGVVGETLFHIIGDQFKHTKFGDSHFYTNCGEFTPAQLSSIKGIRLSSIICENSHIKEVPKDPFLVTNREHLKKCSQIPKLNLLPWKGYDPYSHGESDRCKKSNRCGKSDGCGESNCCGKSNYCGK</sequence>
<evidence type="ECO:0000313" key="7">
    <source>
        <dbReference type="Ensembl" id="ENSLLEP00000003126.1"/>
    </source>
</evidence>
<dbReference type="InterPro" id="IPR010255">
    <property type="entry name" value="Haem_peroxidase_sf"/>
</dbReference>
<evidence type="ECO:0000313" key="8">
    <source>
        <dbReference type="Proteomes" id="UP000694569"/>
    </source>
</evidence>
<dbReference type="GO" id="GO:0046872">
    <property type="term" value="F:metal ion binding"/>
    <property type="evidence" value="ECO:0007669"/>
    <property type="project" value="UniProtKB-KW"/>
</dbReference>
<dbReference type="PANTHER" id="PTHR11475:SF63">
    <property type="entry name" value="EOSINOPHIL PEROXIDASE"/>
    <property type="match status" value="1"/>
</dbReference>
<keyword evidence="3 6" id="KW-0732">Signal</keyword>
<feature type="signal peptide" evidence="6">
    <location>
        <begin position="1"/>
        <end position="19"/>
    </location>
</feature>
<dbReference type="AlphaFoldDB" id="A0A8C5P7S7"/>
<dbReference type="FunFam" id="1.10.640.10:FF:000003">
    <property type="entry name" value="chorion peroxidase"/>
    <property type="match status" value="1"/>
</dbReference>
<dbReference type="Pfam" id="PF03098">
    <property type="entry name" value="An_peroxidase"/>
    <property type="match status" value="1"/>
</dbReference>
<dbReference type="Proteomes" id="UP000694569">
    <property type="component" value="Unplaced"/>
</dbReference>
<dbReference type="GO" id="GO:0005615">
    <property type="term" value="C:extracellular space"/>
    <property type="evidence" value="ECO:0007669"/>
    <property type="project" value="TreeGrafter"/>
</dbReference>
<evidence type="ECO:0000256" key="6">
    <source>
        <dbReference type="SAM" id="SignalP"/>
    </source>
</evidence>
<dbReference type="InterPro" id="IPR019791">
    <property type="entry name" value="Haem_peroxidase_animal"/>
</dbReference>
<dbReference type="InterPro" id="IPR037120">
    <property type="entry name" value="Haem_peroxidase_sf_animal"/>
</dbReference>
<accession>A0A8C5P7S7</accession>
<keyword evidence="4" id="KW-0408">Iron</keyword>
<keyword evidence="4" id="KW-0349">Heme</keyword>
<dbReference type="GO" id="GO:0042742">
    <property type="term" value="P:defense response to bacterium"/>
    <property type="evidence" value="ECO:0007669"/>
    <property type="project" value="TreeGrafter"/>
</dbReference>
<dbReference type="Ensembl" id="ENSLLET00000003265.1">
    <property type="protein sequence ID" value="ENSLLEP00000003126.1"/>
    <property type="gene ID" value="ENSLLEG00000002006.1"/>
</dbReference>
<proteinExistence type="predicted"/>
<dbReference type="PRINTS" id="PR00457">
    <property type="entry name" value="ANPEROXIDASE"/>
</dbReference>
<keyword evidence="4" id="KW-0479">Metal-binding</keyword>
<dbReference type="SUPFAM" id="SSF48113">
    <property type="entry name" value="Heme-dependent peroxidases"/>
    <property type="match status" value="1"/>
</dbReference>
<dbReference type="GO" id="GO:0006979">
    <property type="term" value="P:response to oxidative stress"/>
    <property type="evidence" value="ECO:0007669"/>
    <property type="project" value="InterPro"/>
</dbReference>
<feature type="region of interest" description="Disordered" evidence="5">
    <location>
        <begin position="24"/>
        <end position="59"/>
    </location>
</feature>
<name>A0A8C5P7S7_9ANUR</name>
<evidence type="ECO:0000256" key="1">
    <source>
        <dbReference type="ARBA" id="ARBA00004613"/>
    </source>
</evidence>
<evidence type="ECO:0000256" key="2">
    <source>
        <dbReference type="ARBA" id="ARBA00022525"/>
    </source>
</evidence>
<dbReference type="Gene3D" id="1.10.640.10">
    <property type="entry name" value="Haem peroxidase domain superfamily, animal type"/>
    <property type="match status" value="1"/>
</dbReference>
<comment type="subcellular location">
    <subcellularLocation>
        <location evidence="1">Secreted</location>
    </subcellularLocation>
</comment>
<keyword evidence="2" id="KW-0964">Secreted</keyword>
<dbReference type="GO" id="GO:0020037">
    <property type="term" value="F:heme binding"/>
    <property type="evidence" value="ECO:0007669"/>
    <property type="project" value="InterPro"/>
</dbReference>
<feature type="binding site" description="axial binding residue" evidence="4">
    <location>
        <position position="503"/>
    </location>
    <ligand>
        <name>heme b</name>
        <dbReference type="ChEBI" id="CHEBI:60344"/>
    </ligand>
    <ligandPart>
        <name>Fe</name>
        <dbReference type="ChEBI" id="CHEBI:18248"/>
    </ligandPart>
</feature>
<feature type="chain" id="PRO_5034460574" description="Peroxidase" evidence="6">
    <location>
        <begin position="20"/>
        <end position="777"/>
    </location>
</feature>
<protein>
    <recommendedName>
        <fullName evidence="9">Peroxidase</fullName>
    </recommendedName>
</protein>
<dbReference type="PANTHER" id="PTHR11475">
    <property type="entry name" value="OXIDASE/PEROXIDASE"/>
    <property type="match status" value="1"/>
</dbReference>
<dbReference type="GeneTree" id="ENSGT00940000156009"/>
<organism evidence="7 8">
    <name type="scientific">Leptobrachium leishanense</name>
    <name type="common">Leishan spiny toad</name>
    <dbReference type="NCBI Taxonomy" id="445787"/>
    <lineage>
        <taxon>Eukaryota</taxon>
        <taxon>Metazoa</taxon>
        <taxon>Chordata</taxon>
        <taxon>Craniata</taxon>
        <taxon>Vertebrata</taxon>
        <taxon>Euteleostomi</taxon>
        <taxon>Amphibia</taxon>
        <taxon>Batrachia</taxon>
        <taxon>Anura</taxon>
        <taxon>Pelobatoidea</taxon>
        <taxon>Megophryidae</taxon>
        <taxon>Leptobrachium</taxon>
    </lineage>
</organism>
<dbReference type="OrthoDB" id="823504at2759"/>
<dbReference type="PROSITE" id="PS50292">
    <property type="entry name" value="PEROXIDASE_3"/>
    <property type="match status" value="1"/>
</dbReference>
<evidence type="ECO:0000256" key="3">
    <source>
        <dbReference type="ARBA" id="ARBA00022729"/>
    </source>
</evidence>
<reference evidence="7" key="2">
    <citation type="submission" date="2025-09" db="UniProtKB">
        <authorList>
            <consortium name="Ensembl"/>
        </authorList>
    </citation>
    <scope>IDENTIFICATION</scope>
</reference>
<reference evidence="7" key="1">
    <citation type="submission" date="2025-08" db="UniProtKB">
        <authorList>
            <consortium name="Ensembl"/>
        </authorList>
    </citation>
    <scope>IDENTIFICATION</scope>
</reference>
<evidence type="ECO:0000256" key="4">
    <source>
        <dbReference type="PIRSR" id="PIRSR619791-2"/>
    </source>
</evidence>
<evidence type="ECO:0000256" key="5">
    <source>
        <dbReference type="SAM" id="MobiDB-lite"/>
    </source>
</evidence>